<proteinExistence type="predicted"/>
<feature type="non-terminal residue" evidence="1">
    <location>
        <position position="1"/>
    </location>
</feature>
<name>A0ACC3DID7_9PEZI</name>
<accession>A0ACC3DID7</accession>
<sequence length="137" mass="14847">PLPPTPHTPLSQDPHTAALLSHPAFTPLFTRYPNLKQQLRFIYRKTLPSEEGGMESHHMSNGRGGGRGGRGRGRGRGGAGGRGGFQGVFKQEKADERAGRRLREEMGREHGWGEGLREFGRVCLEVYGGGGRGDGKG</sequence>
<gene>
    <name evidence="1" type="ORF">LTS18_013460</name>
</gene>
<organism evidence="1 2">
    <name type="scientific">Coniosporium uncinatum</name>
    <dbReference type="NCBI Taxonomy" id="93489"/>
    <lineage>
        <taxon>Eukaryota</taxon>
        <taxon>Fungi</taxon>
        <taxon>Dikarya</taxon>
        <taxon>Ascomycota</taxon>
        <taxon>Pezizomycotina</taxon>
        <taxon>Dothideomycetes</taxon>
        <taxon>Dothideomycetes incertae sedis</taxon>
        <taxon>Coniosporium</taxon>
    </lineage>
</organism>
<protein>
    <submittedName>
        <fullName evidence="1">Uncharacterized protein</fullName>
    </submittedName>
</protein>
<comment type="caution">
    <text evidence="1">The sequence shown here is derived from an EMBL/GenBank/DDBJ whole genome shotgun (WGS) entry which is preliminary data.</text>
</comment>
<dbReference type="EMBL" id="JAWDJW010004162">
    <property type="protein sequence ID" value="KAK3076269.1"/>
    <property type="molecule type" value="Genomic_DNA"/>
</dbReference>
<keyword evidence="2" id="KW-1185">Reference proteome</keyword>
<evidence type="ECO:0000313" key="1">
    <source>
        <dbReference type="EMBL" id="KAK3076269.1"/>
    </source>
</evidence>
<dbReference type="Proteomes" id="UP001186974">
    <property type="component" value="Unassembled WGS sequence"/>
</dbReference>
<evidence type="ECO:0000313" key="2">
    <source>
        <dbReference type="Proteomes" id="UP001186974"/>
    </source>
</evidence>
<reference evidence="1" key="1">
    <citation type="submission" date="2024-09" db="EMBL/GenBank/DDBJ databases">
        <title>Black Yeasts Isolated from many extreme environments.</title>
        <authorList>
            <person name="Coleine C."/>
            <person name="Stajich J.E."/>
            <person name="Selbmann L."/>
        </authorList>
    </citation>
    <scope>NUCLEOTIDE SEQUENCE</scope>
    <source>
        <strain evidence="1">CCFEE 5737</strain>
    </source>
</reference>